<dbReference type="PIRSF" id="PIRSF500060">
    <property type="entry name" value="UCP500060"/>
    <property type="match status" value="1"/>
</dbReference>
<evidence type="ECO:0000256" key="2">
    <source>
        <dbReference type="PIRNR" id="PIRNR006429"/>
    </source>
</evidence>
<name>A0ABV6PQD1_9BURK</name>
<feature type="domain" description="Glutamate synthase" evidence="5">
    <location>
        <begin position="173"/>
        <end position="489"/>
    </location>
</feature>
<dbReference type="InterPro" id="IPR013785">
    <property type="entry name" value="Aldolase_TIM"/>
</dbReference>
<dbReference type="Proteomes" id="UP001589834">
    <property type="component" value="Unassembled WGS sequence"/>
</dbReference>
<feature type="transmembrane region" description="Helical" evidence="4">
    <location>
        <begin position="12"/>
        <end position="31"/>
    </location>
</feature>
<comment type="similarity">
    <text evidence="1 2">Belongs to the glutamate synthase family.</text>
</comment>
<accession>A0ABV6PQD1</accession>
<dbReference type="PIRSF" id="PIRSF006429">
    <property type="entry name" value="GOGAT_lg_2"/>
    <property type="match status" value="1"/>
</dbReference>
<protein>
    <submittedName>
        <fullName evidence="6">FMN-binding glutamate synthase family protein</fullName>
    </submittedName>
</protein>
<keyword evidence="4" id="KW-0472">Membrane</keyword>
<evidence type="ECO:0000256" key="3">
    <source>
        <dbReference type="SAM" id="MobiDB-lite"/>
    </source>
</evidence>
<dbReference type="InterPro" id="IPR024188">
    <property type="entry name" value="GltB"/>
</dbReference>
<evidence type="ECO:0000313" key="6">
    <source>
        <dbReference type="EMBL" id="MFC0592046.1"/>
    </source>
</evidence>
<dbReference type="PANTHER" id="PTHR43819">
    <property type="entry name" value="ARCHAEAL-TYPE GLUTAMATE SYNTHASE [NADPH]"/>
    <property type="match status" value="1"/>
</dbReference>
<dbReference type="SUPFAM" id="SSF51395">
    <property type="entry name" value="FMN-linked oxidoreductases"/>
    <property type="match status" value="1"/>
</dbReference>
<keyword evidence="4" id="KW-0812">Transmembrane</keyword>
<dbReference type="InterPro" id="IPR027283">
    <property type="entry name" value="YerD"/>
</dbReference>
<keyword evidence="7" id="KW-1185">Reference proteome</keyword>
<evidence type="ECO:0000259" key="5">
    <source>
        <dbReference type="Pfam" id="PF01645"/>
    </source>
</evidence>
<feature type="compositionally biased region" description="Polar residues" evidence="3">
    <location>
        <begin position="599"/>
        <end position="614"/>
    </location>
</feature>
<evidence type="ECO:0000256" key="1">
    <source>
        <dbReference type="ARBA" id="ARBA00009716"/>
    </source>
</evidence>
<keyword evidence="4" id="KW-1133">Transmembrane helix</keyword>
<dbReference type="Pfam" id="PF01645">
    <property type="entry name" value="Glu_synthase"/>
    <property type="match status" value="1"/>
</dbReference>
<dbReference type="Gene3D" id="3.20.20.70">
    <property type="entry name" value="Aldolase class I"/>
    <property type="match status" value="1"/>
</dbReference>
<gene>
    <name evidence="6" type="ORF">ACFFGG_05695</name>
</gene>
<dbReference type="EMBL" id="JBHLTN010000008">
    <property type="protein sequence ID" value="MFC0592046.1"/>
    <property type="molecule type" value="Genomic_DNA"/>
</dbReference>
<organism evidence="6 7">
    <name type="scientific">Ottowia pentelensis</name>
    <dbReference type="NCBI Taxonomy" id="511108"/>
    <lineage>
        <taxon>Bacteria</taxon>
        <taxon>Pseudomonadati</taxon>
        <taxon>Pseudomonadota</taxon>
        <taxon>Betaproteobacteria</taxon>
        <taxon>Burkholderiales</taxon>
        <taxon>Comamonadaceae</taxon>
        <taxon>Ottowia</taxon>
    </lineage>
</organism>
<comment type="caution">
    <text evidence="6">The sequence shown here is derived from an EMBL/GenBank/DDBJ whole genome shotgun (WGS) entry which is preliminary data.</text>
</comment>
<dbReference type="PANTHER" id="PTHR43819:SF1">
    <property type="entry name" value="ARCHAEAL-TYPE GLUTAMATE SYNTHASE [NADPH]"/>
    <property type="match status" value="1"/>
</dbReference>
<reference evidence="6 7" key="1">
    <citation type="submission" date="2024-09" db="EMBL/GenBank/DDBJ databases">
        <authorList>
            <person name="Sun Q."/>
            <person name="Mori K."/>
        </authorList>
    </citation>
    <scope>NUCLEOTIDE SEQUENCE [LARGE SCALE GENOMIC DNA]</scope>
    <source>
        <strain evidence="6 7">NCAIM B.02336</strain>
    </source>
</reference>
<feature type="region of interest" description="Disordered" evidence="3">
    <location>
        <begin position="598"/>
        <end position="641"/>
    </location>
</feature>
<sequence length="641" mass="69547">MAQRAFLAQHIRYTTWALCALFTGLSAAALLRWGRGWWAPLGVFGALTLLGWRDYAQTRHAVLRNYPVLGHMRFLLEFIRPEIRQYFVEGDHDAGEPFTRAQRTVVYQRAKGVPDVRPFGTKLDVGAKGYEWINHSLQTTKIESHDFRIWIGGSPDAPAVGASPCTQPYNASVFNISAMSFGALSANAIRALNQGARIGGFAHDTGEGGISRYHREHGGDIVWEIGSGYFGCRNADGSFNPERFAEQAREPQVKMVEIKISQGAKPGHGGVLPGAKVTPEIAAARGVPVGVDCVSPSAHSAFSTPVELMQFVARLRELSGGKPVGFKLCIGHIWEWFGIVKAMLETDITPDYIVVDGAEGGTGAAPIEFADHMGAPVQEGLHLVHNTLIGAGLRERVKIGAAGKVITSFDLARMFALGADWCNSGRGFMMALGCIQAQVCHSGFCPTGITTQDLKRERALVVADKAPRVAQYHANTLHALKELLQAAGLMHPDQLSTHHIVRRIDSERIRLLSAIMPTLRPRAILDDLEHQHNVYRLYWPLADAHSFNPRIPDTAVPDAAPEVLRPTVAGRPASAAQIAEALTHRRAPHPTAVTHLVPEQSSAHRAVPTSTTPTHVPKEWTASGDAPAAPAAPIEPEHLDA</sequence>
<dbReference type="RefSeq" id="WP_377480873.1">
    <property type="nucleotide sequence ID" value="NZ_JBHLTN010000008.1"/>
</dbReference>
<dbReference type="InterPro" id="IPR002932">
    <property type="entry name" value="Glu_synthdom"/>
</dbReference>
<evidence type="ECO:0000256" key="4">
    <source>
        <dbReference type="SAM" id="Phobius"/>
    </source>
</evidence>
<evidence type="ECO:0000313" key="7">
    <source>
        <dbReference type="Proteomes" id="UP001589834"/>
    </source>
</evidence>
<dbReference type="CDD" id="cd02808">
    <property type="entry name" value="GltS_FMN"/>
    <property type="match status" value="1"/>
</dbReference>
<proteinExistence type="inferred from homology"/>